<protein>
    <submittedName>
        <fullName evidence="2">Uncharacterized protein</fullName>
    </submittedName>
</protein>
<feature type="region of interest" description="Disordered" evidence="1">
    <location>
        <begin position="1"/>
        <end position="27"/>
    </location>
</feature>
<reference evidence="2" key="1">
    <citation type="submission" date="2021-05" db="EMBL/GenBank/DDBJ databases">
        <title>Diversity, taxonomy and evolution of archaeal viruses of the class Caudoviricetes.</title>
        <authorList>
            <person name="Liu Y."/>
            <person name="Demina T.A."/>
            <person name="Roux S."/>
            <person name="Aiewsakun P."/>
            <person name="Kazlauskas D."/>
            <person name="Simmonds P."/>
            <person name="Prangishvili D."/>
            <person name="Oksanen H.M."/>
            <person name="Krupovic M."/>
        </authorList>
    </citation>
    <scope>NUCLEOTIDE SEQUENCE</scope>
    <source>
        <strain evidence="2">HRTV-25/14</strain>
    </source>
</reference>
<proteinExistence type="predicted"/>
<evidence type="ECO:0000313" key="2">
    <source>
        <dbReference type="EMBL" id="UBF22676.1"/>
    </source>
</evidence>
<evidence type="ECO:0000256" key="1">
    <source>
        <dbReference type="SAM" id="MobiDB-lite"/>
    </source>
</evidence>
<dbReference type="EMBL" id="MZ334521">
    <property type="protein sequence ID" value="UBF22676.1"/>
    <property type="molecule type" value="Genomic_DNA"/>
</dbReference>
<accession>A0AAE9BZ45</accession>
<feature type="compositionally biased region" description="Polar residues" evidence="1">
    <location>
        <begin position="16"/>
        <end position="25"/>
    </location>
</feature>
<organism evidence="2 3">
    <name type="scientific">Halorubrum tailed virus 25</name>
    <dbReference type="NCBI Taxonomy" id="2878006"/>
    <lineage>
        <taxon>Viruses</taxon>
        <taxon>Duplodnaviria</taxon>
        <taxon>Heunggongvirae</taxon>
        <taxon>Uroviricota</taxon>
        <taxon>Caudoviricetes</taxon>
        <taxon>Thumleimavirales</taxon>
        <taxon>Hafunaviridae</taxon>
        <taxon>Laminvirus</taxon>
        <taxon>Laminvirus thailandense</taxon>
        <taxon>Laminvirus HRTV25</taxon>
    </lineage>
</organism>
<sequence length="269" mass="31028">MYETAPRAAGTRLTKTKPNPTMSYNNRRKPRTYTYRIDIEDNKALRKINYLDSLSDDYWITKLHSNDVPTAGNGRHFGFVFYQSKEHFDYERNEMVGGTIPGLSEYRYSLEWETLSDPDRIHGRLEMKNASRGGTRIRGERHVGFSDPRLSDYVPIDTVVPWTPTEITAMLDGEPVPDKVNFSHEPPEIQASEARDLLRKELKAAERAGVEKVYEALREFEAECDHNHVVTTGREHSEVAFCEDCGRDWDAPEFDYDRENDDLRVVGSC</sequence>
<name>A0AAE9BZ45_9CAUD</name>
<gene>
    <name evidence="2" type="ORF">HRTV-25_gp95</name>
</gene>
<dbReference type="Proteomes" id="UP000827232">
    <property type="component" value="Segment"/>
</dbReference>
<keyword evidence="3" id="KW-1185">Reference proteome</keyword>
<evidence type="ECO:0000313" key="3">
    <source>
        <dbReference type="Proteomes" id="UP000827232"/>
    </source>
</evidence>